<dbReference type="InterPro" id="IPR009057">
    <property type="entry name" value="Homeodomain-like_sf"/>
</dbReference>
<reference evidence="6 7" key="1">
    <citation type="submission" date="2019-03" db="EMBL/GenBank/DDBJ databases">
        <title>Jiella endophytica sp. nov., a novel endophytic bacterium isolated from root of Ficus microcarpa Linn. f.</title>
        <authorList>
            <person name="Tuo L."/>
        </authorList>
    </citation>
    <scope>NUCLEOTIDE SEQUENCE [LARGE SCALE GENOMIC DNA]</scope>
    <source>
        <strain evidence="6 7">CBS5Q-3</strain>
    </source>
</reference>
<dbReference type="SUPFAM" id="SSF48498">
    <property type="entry name" value="Tetracyclin repressor-like, C-terminal domain"/>
    <property type="match status" value="1"/>
</dbReference>
<gene>
    <name evidence="6" type="ORF">E3C22_06895</name>
</gene>
<dbReference type="AlphaFoldDB" id="A0A4Y8RN71"/>
<dbReference type="InterPro" id="IPR036271">
    <property type="entry name" value="Tet_transcr_reg_TetR-rel_C_sf"/>
</dbReference>
<proteinExistence type="predicted"/>
<dbReference type="RefSeq" id="WP_134761272.1">
    <property type="nucleotide sequence ID" value="NZ_SOZD01000002.1"/>
</dbReference>
<name>A0A4Y8RN71_9HYPH</name>
<keyword evidence="1" id="KW-0805">Transcription regulation</keyword>
<keyword evidence="3" id="KW-0804">Transcription</keyword>
<evidence type="ECO:0000256" key="3">
    <source>
        <dbReference type="ARBA" id="ARBA00023163"/>
    </source>
</evidence>
<feature type="DNA-binding region" description="H-T-H motif" evidence="4">
    <location>
        <begin position="24"/>
        <end position="43"/>
    </location>
</feature>
<protein>
    <submittedName>
        <fullName evidence="6">TetR/AcrR family transcriptional regulator</fullName>
    </submittedName>
</protein>
<dbReference type="PANTHER" id="PTHR47506">
    <property type="entry name" value="TRANSCRIPTIONAL REGULATORY PROTEIN"/>
    <property type="match status" value="1"/>
</dbReference>
<dbReference type="Pfam" id="PF00440">
    <property type="entry name" value="TetR_N"/>
    <property type="match status" value="1"/>
</dbReference>
<dbReference type="OrthoDB" id="2356263at2"/>
<dbReference type="PROSITE" id="PS50977">
    <property type="entry name" value="HTH_TETR_2"/>
    <property type="match status" value="1"/>
</dbReference>
<evidence type="ECO:0000313" key="7">
    <source>
        <dbReference type="Proteomes" id="UP000298179"/>
    </source>
</evidence>
<dbReference type="GO" id="GO:0003677">
    <property type="term" value="F:DNA binding"/>
    <property type="evidence" value="ECO:0007669"/>
    <property type="project" value="UniProtKB-UniRule"/>
</dbReference>
<feature type="domain" description="HTH tetR-type" evidence="5">
    <location>
        <begin position="1"/>
        <end position="61"/>
    </location>
</feature>
<comment type="caution">
    <text evidence="6">The sequence shown here is derived from an EMBL/GenBank/DDBJ whole genome shotgun (WGS) entry which is preliminary data.</text>
</comment>
<accession>A0A4Y8RN71</accession>
<keyword evidence="2 4" id="KW-0238">DNA-binding</keyword>
<dbReference type="PANTHER" id="PTHR47506:SF1">
    <property type="entry name" value="HTH-TYPE TRANSCRIPTIONAL REGULATOR YJDC"/>
    <property type="match status" value="1"/>
</dbReference>
<evidence type="ECO:0000256" key="1">
    <source>
        <dbReference type="ARBA" id="ARBA00023015"/>
    </source>
</evidence>
<dbReference type="Proteomes" id="UP000298179">
    <property type="component" value="Unassembled WGS sequence"/>
</dbReference>
<dbReference type="EMBL" id="SOZD01000002">
    <property type="protein sequence ID" value="TFF25102.1"/>
    <property type="molecule type" value="Genomic_DNA"/>
</dbReference>
<evidence type="ECO:0000259" key="5">
    <source>
        <dbReference type="PROSITE" id="PS50977"/>
    </source>
</evidence>
<evidence type="ECO:0000313" key="6">
    <source>
        <dbReference type="EMBL" id="TFF25102.1"/>
    </source>
</evidence>
<evidence type="ECO:0000256" key="2">
    <source>
        <dbReference type="ARBA" id="ARBA00023125"/>
    </source>
</evidence>
<dbReference type="PRINTS" id="PR00455">
    <property type="entry name" value="HTHTETR"/>
</dbReference>
<keyword evidence="7" id="KW-1185">Reference proteome</keyword>
<organism evidence="6 7">
    <name type="scientific">Jiella endophytica</name>
    <dbReference type="NCBI Taxonomy" id="2558362"/>
    <lineage>
        <taxon>Bacteria</taxon>
        <taxon>Pseudomonadati</taxon>
        <taxon>Pseudomonadota</taxon>
        <taxon>Alphaproteobacteria</taxon>
        <taxon>Hyphomicrobiales</taxon>
        <taxon>Aurantimonadaceae</taxon>
        <taxon>Jiella</taxon>
    </lineage>
</organism>
<dbReference type="SUPFAM" id="SSF46689">
    <property type="entry name" value="Homeodomain-like"/>
    <property type="match status" value="1"/>
</dbReference>
<sequence length="175" mass="18162">MDTRSTILAAAEPLFDRHGYTATGMDRLTAAAGLSSRTLYKHAGSKAALMAAVLAEREGRFMQRIEVASVDALFAALDDWVREEGSRGCLFLRTQGETGGDTPEIAAVVTAHKQAFRARIAEIVAAELGGSGDASLAEQILVLFEGATAAAVYRGPAAVAAARAAAATLVAGARR</sequence>
<evidence type="ECO:0000256" key="4">
    <source>
        <dbReference type="PROSITE-ProRule" id="PRU00335"/>
    </source>
</evidence>
<dbReference type="InterPro" id="IPR001647">
    <property type="entry name" value="HTH_TetR"/>
</dbReference>
<dbReference type="Gene3D" id="1.10.357.10">
    <property type="entry name" value="Tetracycline Repressor, domain 2"/>
    <property type="match status" value="1"/>
</dbReference>